<dbReference type="AlphaFoldDB" id="A0A7Y9EKX7"/>
<feature type="transmembrane region" description="Helical" evidence="2">
    <location>
        <begin position="27"/>
        <end position="45"/>
    </location>
</feature>
<keyword evidence="2" id="KW-1133">Transmembrane helix</keyword>
<evidence type="ECO:0000256" key="1">
    <source>
        <dbReference type="SAM" id="MobiDB-lite"/>
    </source>
</evidence>
<proteinExistence type="predicted"/>
<accession>A0A7Y9EKX7</accession>
<sequence length="266" mass="29511">MGRPPAEPGGTGEEPRSHDRRDRARRAAWLAAGFAVSYGLVLTVASDTFFWVAIPGMLGLGTVVLLALQLLLHRPFGGAVPYATDGTDRRGPVRYHYRVLIRRYLLLVAAGAAMVVVPLVADVGFLYPFIGAGLVALPLGTRFWLPQIFYLRKCDRVLKVYEFGFRSPVRKSNLHGRGVRLLTVGDGAPRMSAREPLFSDRWPREIERGVWFAGDDPFGGVILVPVTGELMCMQPATWLAHDRDRLQADPEHRDRAERAGLARKSI</sequence>
<organism evidence="3 4">
    <name type="scientific">Actinomadura luteofluorescens</name>
    <dbReference type="NCBI Taxonomy" id="46163"/>
    <lineage>
        <taxon>Bacteria</taxon>
        <taxon>Bacillati</taxon>
        <taxon>Actinomycetota</taxon>
        <taxon>Actinomycetes</taxon>
        <taxon>Streptosporangiales</taxon>
        <taxon>Thermomonosporaceae</taxon>
        <taxon>Actinomadura</taxon>
    </lineage>
</organism>
<feature type="transmembrane region" description="Helical" evidence="2">
    <location>
        <begin position="127"/>
        <end position="145"/>
    </location>
</feature>
<reference evidence="3 4" key="1">
    <citation type="submission" date="2020-07" db="EMBL/GenBank/DDBJ databases">
        <title>Sequencing the genomes of 1000 actinobacteria strains.</title>
        <authorList>
            <person name="Klenk H.-P."/>
        </authorList>
    </citation>
    <scope>NUCLEOTIDE SEQUENCE [LARGE SCALE GENOMIC DNA]</scope>
    <source>
        <strain evidence="3 4">DSM 40398</strain>
    </source>
</reference>
<evidence type="ECO:0000256" key="2">
    <source>
        <dbReference type="SAM" id="Phobius"/>
    </source>
</evidence>
<feature type="transmembrane region" description="Helical" evidence="2">
    <location>
        <begin position="51"/>
        <end position="72"/>
    </location>
</feature>
<keyword evidence="2" id="KW-0812">Transmembrane</keyword>
<evidence type="ECO:0000313" key="3">
    <source>
        <dbReference type="EMBL" id="NYD49654.1"/>
    </source>
</evidence>
<dbReference type="EMBL" id="JACCBA010000001">
    <property type="protein sequence ID" value="NYD49654.1"/>
    <property type="molecule type" value="Genomic_DNA"/>
</dbReference>
<keyword evidence="4" id="KW-1185">Reference proteome</keyword>
<feature type="region of interest" description="Disordered" evidence="1">
    <location>
        <begin position="1"/>
        <end position="20"/>
    </location>
</feature>
<gene>
    <name evidence="3" type="ORF">BJY14_005637</name>
</gene>
<protein>
    <submittedName>
        <fullName evidence="3">Uncharacterized protein</fullName>
    </submittedName>
</protein>
<keyword evidence="2" id="KW-0472">Membrane</keyword>
<name>A0A7Y9EKX7_9ACTN</name>
<comment type="caution">
    <text evidence="3">The sequence shown here is derived from an EMBL/GenBank/DDBJ whole genome shotgun (WGS) entry which is preliminary data.</text>
</comment>
<dbReference type="Proteomes" id="UP000529783">
    <property type="component" value="Unassembled WGS sequence"/>
</dbReference>
<feature type="transmembrane region" description="Helical" evidence="2">
    <location>
        <begin position="104"/>
        <end position="121"/>
    </location>
</feature>
<dbReference type="RefSeq" id="WP_179846334.1">
    <property type="nucleotide sequence ID" value="NZ_JACCBA010000001.1"/>
</dbReference>
<evidence type="ECO:0000313" key="4">
    <source>
        <dbReference type="Proteomes" id="UP000529783"/>
    </source>
</evidence>